<gene>
    <name evidence="2" type="ORF">SAMN05414137_106142</name>
</gene>
<evidence type="ECO:0000313" key="3">
    <source>
        <dbReference type="Proteomes" id="UP000183015"/>
    </source>
</evidence>
<evidence type="ECO:0008006" key="4">
    <source>
        <dbReference type="Google" id="ProtNLM"/>
    </source>
</evidence>
<protein>
    <recommendedName>
        <fullName evidence="4">Peptide chain release factor 1 (ERF1)</fullName>
    </recommendedName>
</protein>
<dbReference type="EMBL" id="FOAZ01000006">
    <property type="protein sequence ID" value="SEL16594.1"/>
    <property type="molecule type" value="Genomic_DNA"/>
</dbReference>
<evidence type="ECO:0000256" key="1">
    <source>
        <dbReference type="SAM" id="MobiDB-lite"/>
    </source>
</evidence>
<dbReference type="eggNOG" id="COG1503">
    <property type="taxonomic scope" value="Bacteria"/>
</dbReference>
<dbReference type="OrthoDB" id="5179393at2"/>
<proteinExistence type="predicted"/>
<accession>A0A1H7MZH5</accession>
<reference evidence="3" key="1">
    <citation type="submission" date="2016-10" db="EMBL/GenBank/DDBJ databases">
        <authorList>
            <person name="Varghese N."/>
        </authorList>
    </citation>
    <scope>NUCLEOTIDE SEQUENCE [LARGE SCALE GENOMIC DNA]</scope>
    <source>
        <strain evidence="3">DSM 45096 / BCRC 16803 / CGMCC 4.1857 / CIP 109030 / JCM 12277 / KCTC 19219 / NBRC 100920 / 33214</strain>
    </source>
</reference>
<dbReference type="STRING" id="235985.SAMN05414137_106142"/>
<dbReference type="RefSeq" id="WP_042447212.1">
    <property type="nucleotide sequence ID" value="NZ_BBPN01000012.1"/>
</dbReference>
<dbReference type="Pfam" id="PF18844">
    <property type="entry name" value="baeRF_family2"/>
    <property type="match status" value="1"/>
</dbReference>
<feature type="region of interest" description="Disordered" evidence="1">
    <location>
        <begin position="135"/>
        <end position="154"/>
    </location>
</feature>
<dbReference type="InterPro" id="IPR040701">
    <property type="entry name" value="Bact_RF_family2"/>
</dbReference>
<evidence type="ECO:0000313" key="2">
    <source>
        <dbReference type="EMBL" id="SEL16594.1"/>
    </source>
</evidence>
<organism evidence="2 3">
    <name type="scientific">Streptacidiphilus jiangxiensis</name>
    <dbReference type="NCBI Taxonomy" id="235985"/>
    <lineage>
        <taxon>Bacteria</taxon>
        <taxon>Bacillati</taxon>
        <taxon>Actinomycetota</taxon>
        <taxon>Actinomycetes</taxon>
        <taxon>Kitasatosporales</taxon>
        <taxon>Streptomycetaceae</taxon>
        <taxon>Streptacidiphilus</taxon>
    </lineage>
</organism>
<sequence length="387" mass="41110">MELTFLHPLLDRPGPWASVVIDTSRATEDGAKQNELRRRAAVRALARLGADPRTVDAVDRWLAGEPASDAPPGRALYACDGKVVLDLPLACAPVGVATAWAALPRLAPLLSLASARPRALLARIDRTGADLELCDGQGRQPVGTAQGPQWRGRGHHSLPADRFEWHYQHRVEDGWERTAQVIADEVVRRHDEAPASLVVLAGDARERHEVRRRLPGPVAETVVELTAGGGRAPGGSDEALDQELERARTRAVDERTERALAELAAGRARDPRTGHALAHEVGGRTAEGVPQVLGAARDRSLATLLLDPSAPDTARTVWTGPDPCQLAPDRHAVRALGAAYPLPARADDALLRAAAALDADAVMTPTAEPGPVGGVGALLRWPHPVAA</sequence>
<name>A0A1H7MZH5_STRJI</name>
<keyword evidence="3" id="KW-1185">Reference proteome</keyword>
<dbReference type="Proteomes" id="UP000183015">
    <property type="component" value="Unassembled WGS sequence"/>
</dbReference>
<dbReference type="AlphaFoldDB" id="A0A1H7MZH5"/>